<dbReference type="GO" id="GO:0042866">
    <property type="term" value="P:pyruvate biosynthetic process"/>
    <property type="evidence" value="ECO:0007669"/>
    <property type="project" value="UniProtKB-UniRule"/>
</dbReference>
<name>A0A240EQL9_9VIBR</name>
<gene>
    <name evidence="4 5" type="primary">ubiC</name>
    <name evidence="5" type="ORF">VTH8203_04669</name>
</gene>
<organism evidence="5 6">
    <name type="scientific">Vibrio thalassae</name>
    <dbReference type="NCBI Taxonomy" id="1243014"/>
    <lineage>
        <taxon>Bacteria</taxon>
        <taxon>Pseudomonadati</taxon>
        <taxon>Pseudomonadota</taxon>
        <taxon>Gammaproteobacteria</taxon>
        <taxon>Vibrionales</taxon>
        <taxon>Vibrionaceae</taxon>
        <taxon>Vibrio</taxon>
    </lineage>
</organism>
<dbReference type="UniPathway" id="UPA00232"/>
<comment type="subcellular location">
    <subcellularLocation>
        <location evidence="4">Cytoplasm</location>
    </subcellularLocation>
</comment>
<evidence type="ECO:0000256" key="2">
    <source>
        <dbReference type="ARBA" id="ARBA00022688"/>
    </source>
</evidence>
<dbReference type="PANTHER" id="PTHR38683">
    <property type="entry name" value="CHORISMATE PYRUVATE-LYASE"/>
    <property type="match status" value="1"/>
</dbReference>
<evidence type="ECO:0000313" key="5">
    <source>
        <dbReference type="EMBL" id="SNX50992.1"/>
    </source>
</evidence>
<evidence type="ECO:0000256" key="3">
    <source>
        <dbReference type="ARBA" id="ARBA00023239"/>
    </source>
</evidence>
<evidence type="ECO:0000256" key="1">
    <source>
        <dbReference type="ARBA" id="ARBA00022490"/>
    </source>
</evidence>
<dbReference type="EMBL" id="OANU01000192">
    <property type="protein sequence ID" value="SNX50992.1"/>
    <property type="molecule type" value="Genomic_DNA"/>
</dbReference>
<comment type="caution">
    <text evidence="4">Lacks conserved residue(s) required for the propagation of feature annotation.</text>
</comment>
<keyword evidence="6" id="KW-1185">Reference proteome</keyword>
<feature type="binding site" evidence="4">
    <location>
        <position position="95"/>
    </location>
    <ligand>
        <name>substrate</name>
    </ligand>
</feature>
<dbReference type="InterPro" id="IPR007440">
    <property type="entry name" value="Chorismate--pyruvate_lyase"/>
</dbReference>
<dbReference type="GO" id="GO:0006744">
    <property type="term" value="P:ubiquinone biosynthetic process"/>
    <property type="evidence" value="ECO:0007669"/>
    <property type="project" value="UniProtKB-UniRule"/>
</dbReference>
<dbReference type="GO" id="GO:0008813">
    <property type="term" value="F:chorismate lyase activity"/>
    <property type="evidence" value="ECO:0007669"/>
    <property type="project" value="UniProtKB-UniRule"/>
</dbReference>
<feature type="binding site" evidence="4">
    <location>
        <position position="178"/>
    </location>
    <ligand>
        <name>substrate</name>
    </ligand>
</feature>
<keyword evidence="4 5" id="KW-0670">Pyruvate</keyword>
<comment type="function">
    <text evidence="4">Removes the pyruvyl group from chorismate, with concomitant aromatization of the ring, to provide 4-hydroxybenzoate (4HB) for the ubiquinone pathway.</text>
</comment>
<dbReference type="Gene3D" id="3.40.1410.10">
    <property type="entry name" value="Chorismate lyase-like"/>
    <property type="match status" value="1"/>
</dbReference>
<sequence>MIVRVKCVLLNSKMNDSVFNYLKVLRHAQWQSPEQFRFTNDNVLQWLTEQGSLSHKLAAHCEHFAVEVVRNEASTPQCMSLEEVELLDHEACWLREVVLSGDEVPWVIGRTLMSLEAIDRSQYDISQQGTIPIGVTLFSSSDTTRDALQVAVIATPQGDLFARRSRLWVSGHPILVAELFLPDSPVYNMESQ</sequence>
<keyword evidence="3 4" id="KW-0456">Lyase</keyword>
<feature type="binding site" evidence="4">
    <location>
        <position position="133"/>
    </location>
    <ligand>
        <name>substrate</name>
    </ligand>
</feature>
<keyword evidence="2 4" id="KW-0831">Ubiquinone biosynthesis</keyword>
<evidence type="ECO:0000313" key="6">
    <source>
        <dbReference type="Proteomes" id="UP000219336"/>
    </source>
</evidence>
<keyword evidence="1 4" id="KW-0963">Cytoplasm</keyword>
<accession>A0A240EQL9</accession>
<dbReference type="EC" id="4.1.3.40" evidence="4"/>
<dbReference type="Pfam" id="PF04345">
    <property type="entry name" value="Chor_lyase"/>
    <property type="match status" value="1"/>
</dbReference>
<evidence type="ECO:0000256" key="4">
    <source>
        <dbReference type="HAMAP-Rule" id="MF_01632"/>
    </source>
</evidence>
<dbReference type="SUPFAM" id="SSF64288">
    <property type="entry name" value="Chorismate lyase-like"/>
    <property type="match status" value="1"/>
</dbReference>
<dbReference type="AlphaFoldDB" id="A0A240EQL9"/>
<comment type="pathway">
    <text evidence="4">Cofactor biosynthesis; ubiquinone biosynthesis.</text>
</comment>
<protein>
    <recommendedName>
        <fullName evidence="4">Probable chorismate pyruvate-lyase</fullName>
        <shortName evidence="4">CL</shortName>
        <shortName evidence="4">CPL</shortName>
        <ecNumber evidence="4">4.1.3.40</ecNumber>
    </recommendedName>
</protein>
<dbReference type="GO" id="GO:0005829">
    <property type="term" value="C:cytosol"/>
    <property type="evidence" value="ECO:0007669"/>
    <property type="project" value="TreeGrafter"/>
</dbReference>
<reference evidence="6" key="1">
    <citation type="submission" date="2016-06" db="EMBL/GenBank/DDBJ databases">
        <authorList>
            <person name="Rodrigo-Torres L."/>
            <person name="Arahal R.D."/>
            <person name="Lucena T."/>
        </authorList>
    </citation>
    <scope>NUCLEOTIDE SEQUENCE [LARGE SCALE GENOMIC DNA]</scope>
    <source>
        <strain evidence="6">CECT8203</strain>
    </source>
</reference>
<comment type="catalytic activity">
    <reaction evidence="4">
        <text>chorismate = 4-hydroxybenzoate + pyruvate</text>
        <dbReference type="Rhea" id="RHEA:16505"/>
        <dbReference type="ChEBI" id="CHEBI:15361"/>
        <dbReference type="ChEBI" id="CHEBI:17879"/>
        <dbReference type="ChEBI" id="CHEBI:29748"/>
        <dbReference type="EC" id="4.1.3.40"/>
    </reaction>
</comment>
<dbReference type="HAMAP" id="MF_01632">
    <property type="entry name" value="UbiC"/>
    <property type="match status" value="1"/>
</dbReference>
<comment type="similarity">
    <text evidence="4">Belongs to the UbiC family.</text>
</comment>
<dbReference type="Proteomes" id="UP000219336">
    <property type="component" value="Unassembled WGS sequence"/>
</dbReference>
<proteinExistence type="inferred from homology"/>
<dbReference type="PANTHER" id="PTHR38683:SF1">
    <property type="entry name" value="CHORISMATE PYRUVATE-LYASE"/>
    <property type="match status" value="1"/>
</dbReference>
<dbReference type="InterPro" id="IPR028978">
    <property type="entry name" value="Chorismate_lyase_/UTRA_dom_sf"/>
</dbReference>